<keyword evidence="4" id="KW-1185">Reference proteome</keyword>
<feature type="domain" description="PiggyBac transposable element-derived protein" evidence="2">
    <location>
        <begin position="385"/>
        <end position="519"/>
    </location>
</feature>
<accession>A0A8J6HM75</accession>
<dbReference type="PANTHER" id="PTHR46599:SF3">
    <property type="entry name" value="PIGGYBAC TRANSPOSABLE ELEMENT-DERIVED PROTEIN 4"/>
    <property type="match status" value="1"/>
</dbReference>
<dbReference type="Proteomes" id="UP000719412">
    <property type="component" value="Unassembled WGS sequence"/>
</dbReference>
<feature type="compositionally biased region" description="Acidic residues" evidence="1">
    <location>
        <begin position="312"/>
        <end position="338"/>
    </location>
</feature>
<feature type="compositionally biased region" description="Basic and acidic residues" evidence="1">
    <location>
        <begin position="297"/>
        <end position="307"/>
    </location>
</feature>
<organism evidence="3 4">
    <name type="scientific">Tenebrio molitor</name>
    <name type="common">Yellow mealworm beetle</name>
    <dbReference type="NCBI Taxonomy" id="7067"/>
    <lineage>
        <taxon>Eukaryota</taxon>
        <taxon>Metazoa</taxon>
        <taxon>Ecdysozoa</taxon>
        <taxon>Arthropoda</taxon>
        <taxon>Hexapoda</taxon>
        <taxon>Insecta</taxon>
        <taxon>Pterygota</taxon>
        <taxon>Neoptera</taxon>
        <taxon>Endopterygota</taxon>
        <taxon>Coleoptera</taxon>
        <taxon>Polyphaga</taxon>
        <taxon>Cucujiformia</taxon>
        <taxon>Tenebrionidae</taxon>
        <taxon>Tenebrio</taxon>
    </lineage>
</organism>
<dbReference type="AlphaFoldDB" id="A0A8J6HM75"/>
<dbReference type="PANTHER" id="PTHR46599">
    <property type="entry name" value="PIGGYBAC TRANSPOSABLE ELEMENT-DERIVED PROTEIN 4"/>
    <property type="match status" value="1"/>
</dbReference>
<reference evidence="3" key="1">
    <citation type="journal article" date="2020" name="J Insects Food Feed">
        <title>The yellow mealworm (Tenebrio molitor) genome: a resource for the emerging insects as food and feed industry.</title>
        <authorList>
            <person name="Eriksson T."/>
            <person name="Andere A."/>
            <person name="Kelstrup H."/>
            <person name="Emery V."/>
            <person name="Picard C."/>
        </authorList>
    </citation>
    <scope>NUCLEOTIDE SEQUENCE</scope>
    <source>
        <strain evidence="3">Stoneville</strain>
        <tissue evidence="3">Whole head</tissue>
    </source>
</reference>
<evidence type="ECO:0000256" key="1">
    <source>
        <dbReference type="SAM" id="MobiDB-lite"/>
    </source>
</evidence>
<evidence type="ECO:0000313" key="4">
    <source>
        <dbReference type="Proteomes" id="UP000719412"/>
    </source>
</evidence>
<evidence type="ECO:0000313" key="3">
    <source>
        <dbReference type="EMBL" id="KAH0817204.1"/>
    </source>
</evidence>
<sequence length="743" mass="86155">MPDRNRNRHRRWETWHLAEKREWSEGIFENTNIVVGNPLRDCKEIAQLVLVEPTDESIDYIIQRLYRNKCCWRGISTRSLHSGGQRVKLRGERLWRISWPSATWWYSIEEQRPTLEDVTEAIGQACEDTLKKKRPPGGRRTPVYWWTHEVTTSRRDCLRARRSWTRNNRQGRNHQDAQQLYRDARKALRLQICKAKEATWKQLVQEVDKNPWGRGYQIITKKFKRTVPPRGNSRSGDGDRIYRPKNSPRRSWKRRFEGSKEGKRPVPPGKDRYQGGTAGDSGSHERRPRERPRRHLTNKELQHHVENLSDAESIEEPFEASESEYEESENFSSDDSDFEVPSKRRKISNKTDLGLNSVDAVGTSNVSESENELRVGTDTDDDSEMSDVTQHNVSSTHLPNAKNDLIGIKSAISRDRFELLSSKLYFNNPQKPKDCGKLYYIEDVVACLKKTFAKAISESNRQSIDESMVKFKGRSSLKQYLPLKPIKRGVKIWERCASRTGYVYDFNIYSGKEEKSSEGTLQLEHVSSPERICPNSKRRKRGDIETFKNKNGTTAYLWKDTKEVMLLSNCHGNNSVEISRKGKDGSKMQIQCPEAIQFYNSNMGGVDLSDQITGQYDIDRKSGKWWKKVFYKLLLTAAVNAWIICKELRNKPKMPFLSVLVNLAEGTTSYAKQINLFSEIIVANQTQALNAMLTEHTKAVTTSIAQQLQQREWEMEVMKNEHENSTKLMQMMMNSFHHSMQML</sequence>
<dbReference type="InterPro" id="IPR029526">
    <property type="entry name" value="PGBD"/>
</dbReference>
<feature type="region of interest" description="Disordered" evidence="1">
    <location>
        <begin position="360"/>
        <end position="398"/>
    </location>
</feature>
<feature type="compositionally biased region" description="Basic and acidic residues" evidence="1">
    <location>
        <begin position="254"/>
        <end position="273"/>
    </location>
</feature>
<dbReference type="EMBL" id="JABDTM020020079">
    <property type="protein sequence ID" value="KAH0817204.1"/>
    <property type="molecule type" value="Genomic_DNA"/>
</dbReference>
<reference evidence="3" key="2">
    <citation type="submission" date="2021-08" db="EMBL/GenBank/DDBJ databases">
        <authorList>
            <person name="Eriksson T."/>
        </authorList>
    </citation>
    <scope>NUCLEOTIDE SEQUENCE</scope>
    <source>
        <strain evidence="3">Stoneville</strain>
        <tissue evidence="3">Whole head</tissue>
    </source>
</reference>
<name>A0A8J6HM75_TENMO</name>
<gene>
    <name evidence="3" type="ORF">GEV33_005586</name>
</gene>
<feature type="compositionally biased region" description="Polar residues" evidence="1">
    <location>
        <begin position="386"/>
        <end position="398"/>
    </location>
</feature>
<dbReference type="Pfam" id="PF13843">
    <property type="entry name" value="DDE_Tnp_1_7"/>
    <property type="match status" value="2"/>
</dbReference>
<feature type="region of interest" description="Disordered" evidence="1">
    <location>
        <begin position="223"/>
        <end position="345"/>
    </location>
</feature>
<proteinExistence type="predicted"/>
<feature type="domain" description="PiggyBac transposable element-derived protein" evidence="2">
    <location>
        <begin position="520"/>
        <end position="642"/>
    </location>
</feature>
<comment type="caution">
    <text evidence="3">The sequence shown here is derived from an EMBL/GenBank/DDBJ whole genome shotgun (WGS) entry which is preliminary data.</text>
</comment>
<protein>
    <recommendedName>
        <fullName evidence="2">PiggyBac transposable element-derived protein domain-containing protein</fullName>
    </recommendedName>
</protein>
<evidence type="ECO:0000259" key="2">
    <source>
        <dbReference type="Pfam" id="PF13843"/>
    </source>
</evidence>